<organism evidence="6 7">
    <name type="scientific">Methylorubrum salsuginis</name>
    <dbReference type="NCBI Taxonomy" id="414703"/>
    <lineage>
        <taxon>Bacteria</taxon>
        <taxon>Pseudomonadati</taxon>
        <taxon>Pseudomonadota</taxon>
        <taxon>Alphaproteobacteria</taxon>
        <taxon>Hyphomicrobiales</taxon>
        <taxon>Methylobacteriaceae</taxon>
        <taxon>Methylorubrum</taxon>
    </lineage>
</organism>
<feature type="domain" description="Cyclic nucleotide-binding" evidence="4">
    <location>
        <begin position="25"/>
        <end position="145"/>
    </location>
</feature>
<accession>A0A1I4ADH2</accession>
<dbReference type="Gene3D" id="2.60.120.10">
    <property type="entry name" value="Jelly Rolls"/>
    <property type="match status" value="1"/>
</dbReference>
<dbReference type="SUPFAM" id="SSF46785">
    <property type="entry name" value="Winged helix' DNA-binding domain"/>
    <property type="match status" value="1"/>
</dbReference>
<dbReference type="CDD" id="cd00038">
    <property type="entry name" value="CAP_ED"/>
    <property type="match status" value="1"/>
</dbReference>
<dbReference type="PANTHER" id="PTHR24567:SF68">
    <property type="entry name" value="DNA-BINDING TRANSCRIPTIONAL DUAL REGULATOR CRP"/>
    <property type="match status" value="1"/>
</dbReference>
<dbReference type="SUPFAM" id="SSF51206">
    <property type="entry name" value="cAMP-binding domain-like"/>
    <property type="match status" value="1"/>
</dbReference>
<proteinExistence type="predicted"/>
<dbReference type="GO" id="GO:0016301">
    <property type="term" value="F:kinase activity"/>
    <property type="evidence" value="ECO:0007669"/>
    <property type="project" value="UniProtKB-KW"/>
</dbReference>
<dbReference type="Pfam" id="PF00027">
    <property type="entry name" value="cNMP_binding"/>
    <property type="match status" value="1"/>
</dbReference>
<dbReference type="GO" id="GO:0003677">
    <property type="term" value="F:DNA binding"/>
    <property type="evidence" value="ECO:0007669"/>
    <property type="project" value="UniProtKB-KW"/>
</dbReference>
<dbReference type="PROSITE" id="PS00889">
    <property type="entry name" value="CNMP_BINDING_2"/>
    <property type="match status" value="1"/>
</dbReference>
<dbReference type="Pfam" id="PF13545">
    <property type="entry name" value="HTH_Crp_2"/>
    <property type="match status" value="1"/>
</dbReference>
<dbReference type="InterPro" id="IPR018488">
    <property type="entry name" value="cNMP-bd_CS"/>
</dbReference>
<keyword evidence="6" id="KW-0418">Kinase</keyword>
<evidence type="ECO:0000313" key="7">
    <source>
        <dbReference type="Proteomes" id="UP000198804"/>
    </source>
</evidence>
<dbReference type="OrthoDB" id="3525895at2"/>
<evidence type="ECO:0000313" key="6">
    <source>
        <dbReference type="EMBL" id="SFK54240.1"/>
    </source>
</evidence>
<dbReference type="PROSITE" id="PS51063">
    <property type="entry name" value="HTH_CRP_2"/>
    <property type="match status" value="1"/>
</dbReference>
<dbReference type="PRINTS" id="PR00103">
    <property type="entry name" value="CAMPKINASE"/>
</dbReference>
<evidence type="ECO:0000259" key="5">
    <source>
        <dbReference type="PROSITE" id="PS51063"/>
    </source>
</evidence>
<feature type="domain" description="HTH crp-type" evidence="5">
    <location>
        <begin position="159"/>
        <end position="224"/>
    </location>
</feature>
<dbReference type="GO" id="GO:0003700">
    <property type="term" value="F:DNA-binding transcription factor activity"/>
    <property type="evidence" value="ECO:0007669"/>
    <property type="project" value="TreeGrafter"/>
</dbReference>
<dbReference type="AlphaFoldDB" id="A0A1I4ADH2"/>
<keyword evidence="2" id="KW-0238">DNA-binding</keyword>
<keyword evidence="6" id="KW-0808">Transferase</keyword>
<dbReference type="STRING" id="414703.SAMN04488125_102346"/>
<dbReference type="SMART" id="SM00100">
    <property type="entry name" value="cNMP"/>
    <property type="match status" value="1"/>
</dbReference>
<dbReference type="InterPro" id="IPR014710">
    <property type="entry name" value="RmlC-like_jellyroll"/>
</dbReference>
<dbReference type="InterPro" id="IPR036388">
    <property type="entry name" value="WH-like_DNA-bd_sf"/>
</dbReference>
<dbReference type="InterPro" id="IPR012318">
    <property type="entry name" value="HTH_CRP"/>
</dbReference>
<dbReference type="GO" id="GO:0005829">
    <property type="term" value="C:cytosol"/>
    <property type="evidence" value="ECO:0007669"/>
    <property type="project" value="TreeGrafter"/>
</dbReference>
<keyword evidence="7" id="KW-1185">Reference proteome</keyword>
<dbReference type="SMART" id="SM00419">
    <property type="entry name" value="HTH_CRP"/>
    <property type="match status" value="1"/>
</dbReference>
<dbReference type="PANTHER" id="PTHR24567">
    <property type="entry name" value="CRP FAMILY TRANSCRIPTIONAL REGULATORY PROTEIN"/>
    <property type="match status" value="1"/>
</dbReference>
<evidence type="ECO:0000256" key="1">
    <source>
        <dbReference type="ARBA" id="ARBA00023015"/>
    </source>
</evidence>
<dbReference type="PROSITE" id="PS50042">
    <property type="entry name" value="CNMP_BINDING_3"/>
    <property type="match status" value="1"/>
</dbReference>
<dbReference type="Proteomes" id="UP000198804">
    <property type="component" value="Unassembled WGS sequence"/>
</dbReference>
<dbReference type="Gene3D" id="1.10.10.10">
    <property type="entry name" value="Winged helix-like DNA-binding domain superfamily/Winged helix DNA-binding domain"/>
    <property type="match status" value="1"/>
</dbReference>
<dbReference type="EMBL" id="FOSV01000002">
    <property type="protein sequence ID" value="SFK54240.1"/>
    <property type="molecule type" value="Genomic_DNA"/>
</dbReference>
<evidence type="ECO:0000256" key="3">
    <source>
        <dbReference type="ARBA" id="ARBA00023163"/>
    </source>
</evidence>
<name>A0A1I4ADH2_9HYPH</name>
<evidence type="ECO:0000259" key="4">
    <source>
        <dbReference type="PROSITE" id="PS50042"/>
    </source>
</evidence>
<dbReference type="InterPro" id="IPR018490">
    <property type="entry name" value="cNMP-bd_dom_sf"/>
</dbReference>
<dbReference type="InterPro" id="IPR050397">
    <property type="entry name" value="Env_Response_Regulators"/>
</dbReference>
<dbReference type="InterPro" id="IPR000595">
    <property type="entry name" value="cNMP-bd_dom"/>
</dbReference>
<dbReference type="RefSeq" id="WP_091942332.1">
    <property type="nucleotide sequence ID" value="NZ_FOSV01000002.1"/>
</dbReference>
<gene>
    <name evidence="6" type="ORF">SAMN04488125_102346</name>
</gene>
<keyword evidence="1" id="KW-0805">Transcription regulation</keyword>
<evidence type="ECO:0000256" key="2">
    <source>
        <dbReference type="ARBA" id="ARBA00023125"/>
    </source>
</evidence>
<sequence>MDAPRTCPEEVGPGDLGRLLSVNPFFASLGAESVAALAGLCVTRRLEAGRTLFSQGDPGDALYAVRRGQIRIVAEGPDGENATLNLLGPGDVFGEVALLDGEPRTASAVAVEATELFAILRRDFLALIERRPQVAIRLIAFLCARIRWLSRRAEEASFLSLEDRLLRRLAGLHEDYGSPITVSQEELARFVDAARESVNRQLQIWKREGLIGLGRGRIDILDPDALMRRAGAVTGE</sequence>
<keyword evidence="3" id="KW-0804">Transcription</keyword>
<reference evidence="7" key="1">
    <citation type="submission" date="2016-10" db="EMBL/GenBank/DDBJ databases">
        <authorList>
            <person name="Varghese N."/>
            <person name="Submissions S."/>
        </authorList>
    </citation>
    <scope>NUCLEOTIDE SEQUENCE [LARGE SCALE GENOMIC DNA]</scope>
    <source>
        <strain evidence="7">CGMCC 1.6474</strain>
    </source>
</reference>
<protein>
    <submittedName>
        <fullName evidence="6">cAMP-binding domain of CRP or a regulatory subunit of cAMP-dependent protein kinases</fullName>
    </submittedName>
</protein>
<dbReference type="InterPro" id="IPR036390">
    <property type="entry name" value="WH_DNA-bd_sf"/>
</dbReference>